<dbReference type="GO" id="GO:0005737">
    <property type="term" value="C:cytoplasm"/>
    <property type="evidence" value="ECO:0007669"/>
    <property type="project" value="UniProtKB-SubCell"/>
</dbReference>
<dbReference type="SUPFAM" id="SSF55194">
    <property type="entry name" value="Ribosome recycling factor, RRF"/>
    <property type="match status" value="1"/>
</dbReference>
<feature type="domain" description="Ribosome recycling factor" evidence="6">
    <location>
        <begin position="21"/>
        <end position="183"/>
    </location>
</feature>
<keyword evidence="3" id="KW-0963">Cytoplasm</keyword>
<dbReference type="InterPro" id="IPR002661">
    <property type="entry name" value="Ribosome_recyc_fac"/>
</dbReference>
<evidence type="ECO:0000256" key="1">
    <source>
        <dbReference type="ARBA" id="ARBA00004496"/>
    </source>
</evidence>
<reference evidence="7" key="1">
    <citation type="submission" date="2020-05" db="EMBL/GenBank/DDBJ databases">
        <authorList>
            <person name="Chiriac C."/>
            <person name="Salcher M."/>
            <person name="Ghai R."/>
            <person name="Kavagutti S V."/>
        </authorList>
    </citation>
    <scope>NUCLEOTIDE SEQUENCE</scope>
</reference>
<dbReference type="GO" id="GO:0043023">
    <property type="term" value="F:ribosomal large subunit binding"/>
    <property type="evidence" value="ECO:0007669"/>
    <property type="project" value="TreeGrafter"/>
</dbReference>
<dbReference type="AlphaFoldDB" id="A0A6J6UH68"/>
<dbReference type="Gene3D" id="3.30.1360.40">
    <property type="match status" value="1"/>
</dbReference>
<dbReference type="HAMAP" id="MF_00040">
    <property type="entry name" value="RRF"/>
    <property type="match status" value="1"/>
</dbReference>
<dbReference type="InterPro" id="IPR023584">
    <property type="entry name" value="Ribosome_recyc_fac_dom"/>
</dbReference>
<dbReference type="PANTHER" id="PTHR20982">
    <property type="entry name" value="RIBOSOME RECYCLING FACTOR"/>
    <property type="match status" value="1"/>
</dbReference>
<evidence type="ECO:0000313" key="7">
    <source>
        <dbReference type="EMBL" id="CAB4758023.1"/>
    </source>
</evidence>
<comment type="similarity">
    <text evidence="2">Belongs to the RRF family.</text>
</comment>
<organism evidence="7">
    <name type="scientific">freshwater metagenome</name>
    <dbReference type="NCBI Taxonomy" id="449393"/>
    <lineage>
        <taxon>unclassified sequences</taxon>
        <taxon>metagenomes</taxon>
        <taxon>ecological metagenomes</taxon>
    </lineage>
</organism>
<accession>A0A6J6UH68</accession>
<evidence type="ECO:0000256" key="2">
    <source>
        <dbReference type="ARBA" id="ARBA00005912"/>
    </source>
</evidence>
<dbReference type="Pfam" id="PF01765">
    <property type="entry name" value="RRF"/>
    <property type="match status" value="1"/>
</dbReference>
<dbReference type="CDD" id="cd00520">
    <property type="entry name" value="RRF"/>
    <property type="match status" value="1"/>
</dbReference>
<dbReference type="GO" id="GO:0006412">
    <property type="term" value="P:translation"/>
    <property type="evidence" value="ECO:0007669"/>
    <property type="project" value="UniProtKB-KW"/>
</dbReference>
<dbReference type="Gene3D" id="1.10.132.20">
    <property type="entry name" value="Ribosome-recycling factor"/>
    <property type="match status" value="1"/>
</dbReference>
<dbReference type="NCBIfam" id="TIGR00496">
    <property type="entry name" value="frr"/>
    <property type="match status" value="1"/>
</dbReference>
<dbReference type="FunFam" id="1.10.132.20:FF:000001">
    <property type="entry name" value="Ribosome-recycling factor"/>
    <property type="match status" value="1"/>
</dbReference>
<sequence length="185" mass="21113">MIEDATLEAIDKMERAVEHVQSQFSSVRTGRASPSLVEKLLVEYYGSTVPLQQLAGFQVPEARTLMVKPHDRGSLAAIEKAIRESDLGLNPSNDGVVIRLSIPVLTEERRKEYVKIVKNMTEDGRIAVRNIRRDIRKQMEAAEKNSEISKDELERAEKDLDKLTQEHIEHIEKAFARKEHELLEV</sequence>
<feature type="coiled-coil region" evidence="5">
    <location>
        <begin position="132"/>
        <end position="173"/>
    </location>
</feature>
<evidence type="ECO:0000256" key="3">
    <source>
        <dbReference type="ARBA" id="ARBA00022490"/>
    </source>
</evidence>
<comment type="subcellular location">
    <subcellularLocation>
        <location evidence="1">Cytoplasm</location>
    </subcellularLocation>
</comment>
<name>A0A6J6UH68_9ZZZZ</name>
<dbReference type="FunFam" id="3.30.1360.40:FF:000001">
    <property type="entry name" value="Ribosome-recycling factor"/>
    <property type="match status" value="1"/>
</dbReference>
<dbReference type="PANTHER" id="PTHR20982:SF3">
    <property type="entry name" value="MITOCHONDRIAL RIBOSOME RECYCLING FACTOR PSEUDO 1"/>
    <property type="match status" value="1"/>
</dbReference>
<keyword evidence="4" id="KW-0648">Protein biosynthesis</keyword>
<keyword evidence="5" id="KW-0175">Coiled coil</keyword>
<gene>
    <name evidence="7" type="ORF">UFOPK2870_00463</name>
</gene>
<dbReference type="EMBL" id="CAEZZL010000022">
    <property type="protein sequence ID" value="CAB4758023.1"/>
    <property type="molecule type" value="Genomic_DNA"/>
</dbReference>
<protein>
    <submittedName>
        <fullName evidence="7">Unannotated protein</fullName>
    </submittedName>
</protein>
<proteinExistence type="inferred from homology"/>
<evidence type="ECO:0000256" key="5">
    <source>
        <dbReference type="SAM" id="Coils"/>
    </source>
</evidence>
<evidence type="ECO:0000256" key="4">
    <source>
        <dbReference type="ARBA" id="ARBA00022917"/>
    </source>
</evidence>
<evidence type="ECO:0000259" key="6">
    <source>
        <dbReference type="Pfam" id="PF01765"/>
    </source>
</evidence>
<dbReference type="InterPro" id="IPR036191">
    <property type="entry name" value="RRF_sf"/>
</dbReference>